<evidence type="ECO:0000259" key="1">
    <source>
        <dbReference type="PROSITE" id="PS51671"/>
    </source>
</evidence>
<dbReference type="Gene3D" id="3.30.70.260">
    <property type="match status" value="1"/>
</dbReference>
<dbReference type="EMBL" id="CP010070">
    <property type="protein sequence ID" value="AIZ57013.1"/>
    <property type="molecule type" value="Genomic_DNA"/>
</dbReference>
<dbReference type="InterPro" id="IPR054480">
    <property type="entry name" value="AHAS_small-like_ACT"/>
</dbReference>
<dbReference type="AlphaFoldDB" id="A0A0A7LDE1"/>
<reference evidence="2 3" key="1">
    <citation type="journal article" date="2014" name="Appl. Environ. Microbiol.">
        <title>Comparative Genome Analysis of 'Candidatus Methanoplasma termitum' Indicates a New Mode of Energy Metabolism in the Seventh Order of Methanogens.</title>
        <authorList>
            <person name="Lang K."/>
            <person name="Schuldes J."/>
            <person name="Klingl A."/>
            <person name="Poehlein A."/>
            <person name="Daniel R."/>
            <person name="Brune A."/>
        </authorList>
    </citation>
    <scope>NUCLEOTIDE SEQUENCE [LARGE SCALE GENOMIC DNA]</scope>
    <source>
        <strain evidence="3">Mpt1</strain>
    </source>
</reference>
<feature type="domain" description="ACT" evidence="1">
    <location>
        <begin position="3"/>
        <end position="76"/>
    </location>
</feature>
<dbReference type="HOGENOM" id="CLU_2044291_0_0_2"/>
<dbReference type="InterPro" id="IPR002912">
    <property type="entry name" value="ACT_dom"/>
</dbReference>
<proteinExistence type="predicted"/>
<dbReference type="Pfam" id="PF22629">
    <property type="entry name" value="ACT_AHAS_ss"/>
    <property type="match status" value="1"/>
</dbReference>
<name>A0A0A7LDE1_9ARCH</name>
<dbReference type="GeneID" id="24818814"/>
<dbReference type="OrthoDB" id="85792at2157"/>
<dbReference type="Proteomes" id="UP000030787">
    <property type="component" value="Chromosome"/>
</dbReference>
<dbReference type="InterPro" id="IPR045865">
    <property type="entry name" value="ACT-like_dom_sf"/>
</dbReference>
<organism evidence="2 3">
    <name type="scientific">Candidatus Methanoplasma termitum</name>
    <dbReference type="NCBI Taxonomy" id="1577791"/>
    <lineage>
        <taxon>Archaea</taxon>
        <taxon>Methanobacteriati</taxon>
        <taxon>Thermoplasmatota</taxon>
        <taxon>Thermoplasmata</taxon>
        <taxon>Methanomassiliicoccales</taxon>
        <taxon>Methanomassiliicoccaceae</taxon>
        <taxon>Candidatus Methanoplasma</taxon>
    </lineage>
</organism>
<dbReference type="RefSeq" id="WP_048112990.1">
    <property type="nucleotide sequence ID" value="NZ_CP010070.1"/>
</dbReference>
<dbReference type="STRING" id="1577791.Mpt1_c11510"/>
<protein>
    <submittedName>
        <fullName evidence="2">Acetolactate synthase 3 regulatory subunit</fullName>
    </submittedName>
</protein>
<accession>A0A0A7LDE1</accession>
<dbReference type="KEGG" id="mear:Mpt1_c11510"/>
<keyword evidence="3" id="KW-1185">Reference proteome</keyword>
<dbReference type="SUPFAM" id="SSF55021">
    <property type="entry name" value="ACT-like"/>
    <property type="match status" value="1"/>
</dbReference>
<evidence type="ECO:0000313" key="2">
    <source>
        <dbReference type="EMBL" id="AIZ57013.1"/>
    </source>
</evidence>
<dbReference type="PROSITE" id="PS51671">
    <property type="entry name" value="ACT"/>
    <property type="match status" value="1"/>
</dbReference>
<evidence type="ECO:0000313" key="3">
    <source>
        <dbReference type="Proteomes" id="UP000030787"/>
    </source>
</evidence>
<sequence>MHVISLIVKNEFGVMQRVMGEFTRNKINVETIVVGKCEVPNRSRMVLSVIDKGEAELVMGRLNKLQDVYSAEMVPPEGQSAYALMSTSNGNVGLVGGAAQVDEIIERSQEKKYVMALNAL</sequence>
<gene>
    <name evidence="2" type="ORF">Mpt1_c11510</name>
</gene>